<keyword evidence="1" id="KW-0812">Transmembrane</keyword>
<dbReference type="RefSeq" id="YP_009207920.2">
    <property type="nucleotide sequence ID" value="NC_028899.1"/>
</dbReference>
<keyword evidence="1" id="KW-1133">Transmembrane helix</keyword>
<organism evidence="2 3">
    <name type="scientific">Ralstonia phage RSF1</name>
    <dbReference type="NCBI Taxonomy" id="1689679"/>
    <lineage>
        <taxon>Viruses</taxon>
        <taxon>Duplodnaviria</taxon>
        <taxon>Heunggongvirae</taxon>
        <taxon>Uroviricota</taxon>
        <taxon>Caudoviricetes</taxon>
        <taxon>Chimalliviridae</taxon>
        <taxon>Chiangmaivirus</taxon>
        <taxon>Chiangmaivirus RSF1</taxon>
    </lineage>
</organism>
<sequence length="130" mass="14745">MLIAVSMGGAAAAGITGLVGYRLRQKNKNFRYRQSQIQTRIDKTEKKKAQAVRELQLALRGKLSELAFRNGGQGAEYVAQRVAEDVFYEWLNHNFGLFHCAMADSHIRITGVKNGHFQYELPEQLKQYKG</sequence>
<dbReference type="Proteomes" id="UP000202583">
    <property type="component" value="Segment"/>
</dbReference>
<accession>A0A0K2QQT2</accession>
<dbReference type="EMBL" id="AP014927">
    <property type="protein sequence ID" value="BAS04908.2"/>
    <property type="molecule type" value="Genomic_DNA"/>
</dbReference>
<keyword evidence="3" id="KW-1185">Reference proteome</keyword>
<name>A0A0K2QQT2_9CAUD</name>
<dbReference type="GeneID" id="26634577"/>
<dbReference type="KEGG" id="vg:26634577"/>
<evidence type="ECO:0000313" key="3">
    <source>
        <dbReference type="Proteomes" id="UP000202583"/>
    </source>
</evidence>
<feature type="transmembrane region" description="Helical" evidence="1">
    <location>
        <begin position="6"/>
        <end position="23"/>
    </location>
</feature>
<evidence type="ECO:0000256" key="1">
    <source>
        <dbReference type="SAM" id="Phobius"/>
    </source>
</evidence>
<proteinExistence type="predicted"/>
<protein>
    <submittedName>
        <fullName evidence="2">Uncharacterized protein</fullName>
    </submittedName>
</protein>
<evidence type="ECO:0000313" key="2">
    <source>
        <dbReference type="EMBL" id="BAS04908.2"/>
    </source>
</evidence>
<keyword evidence="1" id="KW-0472">Membrane</keyword>
<reference evidence="2 3" key="1">
    <citation type="submission" date="2015-07" db="EMBL/GenBank/DDBJ databases">
        <title>Two Asian jumbo phage RSL2 and RSF1 infecting the phytopathogen Ralstonia solanacearum share common features related to the phi-KZ-like phages.</title>
        <authorList>
            <person name="Kawasaki T."/>
            <person name="Fujie M."/>
            <person name="Chatchawankanphanich O."/>
            <person name="Ogata H."/>
            <person name="Yamada T."/>
        </authorList>
    </citation>
    <scope>NUCLEOTIDE SEQUENCE [LARGE SCALE GENOMIC DNA]</scope>
    <source>
        <strain evidence="2 3">RSF1</strain>
    </source>
</reference>
<dbReference type="OrthoDB" id="35908at10239"/>